<dbReference type="InterPro" id="IPR053036">
    <property type="entry name" value="CellCycle_DNARepair_Reg"/>
</dbReference>
<dbReference type="Gene3D" id="3.40.50.10190">
    <property type="entry name" value="BRCT domain"/>
    <property type="match status" value="1"/>
</dbReference>
<dbReference type="SMART" id="SM00292">
    <property type="entry name" value="BRCT"/>
    <property type="match status" value="1"/>
</dbReference>
<organism evidence="2 3">
    <name type="scientific">Pholiota conissans</name>
    <dbReference type="NCBI Taxonomy" id="109636"/>
    <lineage>
        <taxon>Eukaryota</taxon>
        <taxon>Fungi</taxon>
        <taxon>Dikarya</taxon>
        <taxon>Basidiomycota</taxon>
        <taxon>Agaricomycotina</taxon>
        <taxon>Agaricomycetes</taxon>
        <taxon>Agaricomycetidae</taxon>
        <taxon>Agaricales</taxon>
        <taxon>Agaricineae</taxon>
        <taxon>Strophariaceae</taxon>
        <taxon>Pholiota</taxon>
    </lineage>
</organism>
<dbReference type="PROSITE" id="PS50172">
    <property type="entry name" value="BRCT"/>
    <property type="match status" value="1"/>
</dbReference>
<comment type="caution">
    <text evidence="2">The sequence shown here is derived from an EMBL/GenBank/DDBJ whole genome shotgun (WGS) entry which is preliminary data.</text>
</comment>
<dbReference type="Pfam" id="PF00533">
    <property type="entry name" value="BRCT"/>
    <property type="match status" value="1"/>
</dbReference>
<dbReference type="InterPro" id="IPR036420">
    <property type="entry name" value="BRCT_dom_sf"/>
</dbReference>
<dbReference type="SUPFAM" id="SSF52113">
    <property type="entry name" value="BRCT domain"/>
    <property type="match status" value="1"/>
</dbReference>
<gene>
    <name evidence="2" type="ORF">BDN70DRAFT_935005</name>
</gene>
<protein>
    <recommendedName>
        <fullName evidence="1">BRCT domain-containing protein</fullName>
    </recommendedName>
</protein>
<dbReference type="OrthoDB" id="427711at2759"/>
<reference evidence="2" key="1">
    <citation type="submission" date="2020-11" db="EMBL/GenBank/DDBJ databases">
        <authorList>
            <consortium name="DOE Joint Genome Institute"/>
            <person name="Ahrendt S."/>
            <person name="Riley R."/>
            <person name="Andreopoulos W."/>
            <person name="Labutti K."/>
            <person name="Pangilinan J."/>
            <person name="Ruiz-Duenas F.J."/>
            <person name="Barrasa J.M."/>
            <person name="Sanchez-Garcia M."/>
            <person name="Camarero S."/>
            <person name="Miyauchi S."/>
            <person name="Serrano A."/>
            <person name="Linde D."/>
            <person name="Babiker R."/>
            <person name="Drula E."/>
            <person name="Ayuso-Fernandez I."/>
            <person name="Pacheco R."/>
            <person name="Padilla G."/>
            <person name="Ferreira P."/>
            <person name="Barriuso J."/>
            <person name="Kellner H."/>
            <person name="Castanera R."/>
            <person name="Alfaro M."/>
            <person name="Ramirez L."/>
            <person name="Pisabarro A.G."/>
            <person name="Kuo A."/>
            <person name="Tritt A."/>
            <person name="Lipzen A."/>
            <person name="He G."/>
            <person name="Yan M."/>
            <person name="Ng V."/>
            <person name="Cullen D."/>
            <person name="Martin F."/>
            <person name="Rosso M.-N."/>
            <person name="Henrissat B."/>
            <person name="Hibbett D."/>
            <person name="Martinez A.T."/>
            <person name="Grigoriev I.V."/>
        </authorList>
    </citation>
    <scope>NUCLEOTIDE SEQUENCE</scope>
    <source>
        <strain evidence="2">CIRM-BRFM 674</strain>
    </source>
</reference>
<name>A0A9P6CRR7_9AGAR</name>
<dbReference type="PANTHER" id="PTHR47667:SF1">
    <property type="entry name" value="REGULATOR OF TY1 TRANSPOSITION PROTEIN 107"/>
    <property type="match status" value="1"/>
</dbReference>
<evidence type="ECO:0000313" key="3">
    <source>
        <dbReference type="Proteomes" id="UP000807469"/>
    </source>
</evidence>
<keyword evidence="3" id="KW-1185">Reference proteome</keyword>
<evidence type="ECO:0000313" key="2">
    <source>
        <dbReference type="EMBL" id="KAF9476497.1"/>
    </source>
</evidence>
<dbReference type="Proteomes" id="UP000807469">
    <property type="component" value="Unassembled WGS sequence"/>
</dbReference>
<dbReference type="PANTHER" id="PTHR47667">
    <property type="entry name" value="REGULATOR OF TY1 TRANSPOSITION PROTEIN 107"/>
    <property type="match status" value="1"/>
</dbReference>
<evidence type="ECO:0000259" key="1">
    <source>
        <dbReference type="PROSITE" id="PS50172"/>
    </source>
</evidence>
<dbReference type="AlphaFoldDB" id="A0A9P6CRR7"/>
<proteinExistence type="predicted"/>
<feature type="domain" description="BRCT" evidence="1">
    <location>
        <begin position="113"/>
        <end position="205"/>
    </location>
</feature>
<dbReference type="InterPro" id="IPR001357">
    <property type="entry name" value="BRCT_dom"/>
</dbReference>
<accession>A0A9P6CRR7</accession>
<dbReference type="EMBL" id="MU155292">
    <property type="protein sequence ID" value="KAF9476497.1"/>
    <property type="molecule type" value="Genomic_DNA"/>
</dbReference>
<sequence>METYFPVVKKRDTKGKDPFTEFALKTTERTISISVSQGVSSSAFTKELLKTLSVESNPITHSDIYGRTDHFVSFSTGHQVSNGRRRGVVRADEMDRKAKLRAQCEDVELHSTSTSNVLNGTRIYINGYLENTTDIEMKKIILEGGGDIVCIASHCTHILTSRGLSGSKIHKILSKKRANVHVVKPEWVLDSVTLGKKRPERFYTIVKQSSTLQDFFEACS</sequence>